<dbReference type="SUPFAM" id="SSF82861">
    <property type="entry name" value="Mechanosensitive channel protein MscS (YggB), transmembrane region"/>
    <property type="match status" value="1"/>
</dbReference>
<evidence type="ECO:0000313" key="12">
    <source>
        <dbReference type="EMBL" id="TWI90151.1"/>
    </source>
</evidence>
<feature type="transmembrane region" description="Helical" evidence="8">
    <location>
        <begin position="213"/>
        <end position="233"/>
    </location>
</feature>
<feature type="domain" description="Mechanosensitive ion channel transmembrane helices 2/3" evidence="11">
    <location>
        <begin position="536"/>
        <end position="576"/>
    </location>
</feature>
<dbReference type="InterPro" id="IPR049278">
    <property type="entry name" value="MS_channel_C"/>
</dbReference>
<dbReference type="GO" id="GO:0005886">
    <property type="term" value="C:plasma membrane"/>
    <property type="evidence" value="ECO:0007669"/>
    <property type="project" value="UniProtKB-SubCell"/>
</dbReference>
<reference evidence="12 13" key="1">
    <citation type="submission" date="2019-07" db="EMBL/GenBank/DDBJ databases">
        <title>Genomic Encyclopedia of Archaeal and Bacterial Type Strains, Phase II (KMG-II): from individual species to whole genera.</title>
        <authorList>
            <person name="Goeker M."/>
        </authorList>
    </citation>
    <scope>NUCLEOTIDE SEQUENCE [LARGE SCALE GENOMIC DNA]</scope>
    <source>
        <strain evidence="12 13">ATCC BAA-252</strain>
    </source>
</reference>
<feature type="transmembrane region" description="Helical" evidence="8">
    <location>
        <begin position="330"/>
        <end position="349"/>
    </location>
</feature>
<dbReference type="Pfam" id="PF21088">
    <property type="entry name" value="MS_channel_1st"/>
    <property type="match status" value="1"/>
</dbReference>
<evidence type="ECO:0000259" key="11">
    <source>
        <dbReference type="Pfam" id="PF21088"/>
    </source>
</evidence>
<dbReference type="Pfam" id="PF21082">
    <property type="entry name" value="MS_channel_3rd"/>
    <property type="match status" value="1"/>
</dbReference>
<comment type="similarity">
    <text evidence="2">Belongs to the MscS (TC 1.A.23) family.</text>
</comment>
<proteinExistence type="inferred from homology"/>
<dbReference type="GO" id="GO:0008381">
    <property type="term" value="F:mechanosensitive monoatomic ion channel activity"/>
    <property type="evidence" value="ECO:0007669"/>
    <property type="project" value="InterPro"/>
</dbReference>
<feature type="domain" description="Mechanosensitive ion channel MscS" evidence="9">
    <location>
        <begin position="577"/>
        <end position="642"/>
    </location>
</feature>
<evidence type="ECO:0000259" key="10">
    <source>
        <dbReference type="Pfam" id="PF21082"/>
    </source>
</evidence>
<evidence type="ECO:0000313" key="13">
    <source>
        <dbReference type="Proteomes" id="UP000320593"/>
    </source>
</evidence>
<gene>
    <name evidence="12" type="ORF">JM93_01128</name>
</gene>
<accession>A0A562T959</accession>
<evidence type="ECO:0000256" key="6">
    <source>
        <dbReference type="ARBA" id="ARBA00023136"/>
    </source>
</evidence>
<dbReference type="InterPro" id="IPR045276">
    <property type="entry name" value="YbiO_bact"/>
</dbReference>
<feature type="transmembrane region" description="Helical" evidence="8">
    <location>
        <begin position="369"/>
        <end position="391"/>
    </location>
</feature>
<evidence type="ECO:0000256" key="7">
    <source>
        <dbReference type="SAM" id="MobiDB-lite"/>
    </source>
</evidence>
<dbReference type="InterPro" id="IPR023408">
    <property type="entry name" value="MscS_beta-dom_sf"/>
</dbReference>
<dbReference type="InterPro" id="IPR006685">
    <property type="entry name" value="MscS_channel_2nd"/>
</dbReference>
<dbReference type="PANTHER" id="PTHR30460">
    <property type="entry name" value="MODERATE CONDUCTANCE MECHANOSENSITIVE CHANNEL YBIO"/>
    <property type="match status" value="1"/>
</dbReference>
<feature type="transmembrane region" description="Helical" evidence="8">
    <location>
        <begin position="253"/>
        <end position="275"/>
    </location>
</feature>
<feature type="transmembrane region" description="Helical" evidence="8">
    <location>
        <begin position="132"/>
        <end position="154"/>
    </location>
</feature>
<dbReference type="InterPro" id="IPR049142">
    <property type="entry name" value="MS_channel_1st"/>
</dbReference>
<evidence type="ECO:0000256" key="3">
    <source>
        <dbReference type="ARBA" id="ARBA00022475"/>
    </source>
</evidence>
<feature type="transmembrane region" description="Helical" evidence="8">
    <location>
        <begin position="557"/>
        <end position="579"/>
    </location>
</feature>
<dbReference type="Proteomes" id="UP000320593">
    <property type="component" value="Unassembled WGS sequence"/>
</dbReference>
<feature type="compositionally biased region" description="Basic and acidic residues" evidence="7">
    <location>
        <begin position="53"/>
        <end position="69"/>
    </location>
</feature>
<dbReference type="PANTHER" id="PTHR30460:SF0">
    <property type="entry name" value="MODERATE CONDUCTANCE MECHANOSENSITIVE CHANNEL YBIO"/>
    <property type="match status" value="1"/>
</dbReference>
<keyword evidence="3" id="KW-1003">Cell membrane</keyword>
<dbReference type="AlphaFoldDB" id="A0A562T959"/>
<keyword evidence="6 8" id="KW-0472">Membrane</keyword>
<evidence type="ECO:0000256" key="2">
    <source>
        <dbReference type="ARBA" id="ARBA00008017"/>
    </source>
</evidence>
<dbReference type="SUPFAM" id="SSF50182">
    <property type="entry name" value="Sm-like ribonucleoproteins"/>
    <property type="match status" value="1"/>
</dbReference>
<keyword evidence="13" id="KW-1185">Reference proteome</keyword>
<feature type="transmembrane region" description="Helical" evidence="8">
    <location>
        <begin position="532"/>
        <end position="551"/>
    </location>
</feature>
<dbReference type="InterPro" id="IPR011066">
    <property type="entry name" value="MscS_channel_C_sf"/>
</dbReference>
<dbReference type="RefSeq" id="WP_145341185.1">
    <property type="nucleotide sequence ID" value="NZ_SMLY01000086.1"/>
</dbReference>
<evidence type="ECO:0000259" key="9">
    <source>
        <dbReference type="Pfam" id="PF00924"/>
    </source>
</evidence>
<feature type="domain" description="Mechanosensitive ion channel MscS C-terminal" evidence="10">
    <location>
        <begin position="649"/>
        <end position="735"/>
    </location>
</feature>
<evidence type="ECO:0000256" key="8">
    <source>
        <dbReference type="SAM" id="Phobius"/>
    </source>
</evidence>
<dbReference type="OrthoDB" id="9814206at2"/>
<dbReference type="EMBL" id="VLLF01000002">
    <property type="protein sequence ID" value="TWI90151.1"/>
    <property type="molecule type" value="Genomic_DNA"/>
</dbReference>
<feature type="region of interest" description="Disordered" evidence="7">
    <location>
        <begin position="53"/>
        <end position="80"/>
    </location>
</feature>
<evidence type="ECO:0000256" key="4">
    <source>
        <dbReference type="ARBA" id="ARBA00022692"/>
    </source>
</evidence>
<feature type="transmembrane region" description="Helical" evidence="8">
    <location>
        <begin position="451"/>
        <end position="469"/>
    </location>
</feature>
<sequence>MAPRFLRAWACVNSKKTFSHLVAIVALLTVLSPLLGSHDANAQGALSLIQAAEGDKTETAPEPAAKSEDPASNPPTKTPSMMMDVDMVSNQAMSARNEFEAIVKALPFFLTSMETTLRAQSPDSSLSWIGGALVRIAVAIAAGFLAMGLLARWARPKFAYLYRDDVFYRADKISYLLVRTLMMIGGLVVFVVVAGLVSVVLNGEQGAPRQTAIVVLTAMLLFLFVRMVFFNILVPDAASHRLIALSDHEARALYRSLIVGAAVSAAVLAVCNWMQRLGLPEEPHKLALIGAAFLSMLILSGIAIAFRHVIGRLFMGKYSAGEALPLWRRILAQGWHIIAVVYFIVAFAISSIRILLDLPDATGLVVAPLQVMLIAALIYGLLILVIDRLLLPRLDTPKKQAALAADMMRTEETEGEDPDAEELAAQAEAEAADREAYRTPFRALLDHGAKILVLFAAAYLLALTWGIPLAGNQSFISSIIDVLLVGFLGYMAYQAVKLVIDQQIAKESPAEKDEEAEVGGAGESRIATLLPIFRNFLLITIVAIAAMVILSELGVNIGPLFAGAGVVGLAIGFGAQTLIRDIFSGAFYLLDDAFRKGEYIDIGSAKGVVEKISIRSMQLRHHRGALTTIPFGEIQHVENFSRDWAMMKLAFRVTYDTDVEKMRKIIKNFGQELMADEYYGPMFLQPLKSQGIMAFEDSAMIARVKFMTKPGKQFELRKVVYAGLQDLFEKNGIKFAHKQVTVRVATGDEEEENSRPAISKEALKAAAAAGAGAAGALPEDNENGDQSAADQL</sequence>
<dbReference type="InterPro" id="IPR011014">
    <property type="entry name" value="MscS_channel_TM-2"/>
</dbReference>
<dbReference type="Gene3D" id="2.30.30.60">
    <property type="match status" value="1"/>
</dbReference>
<feature type="transmembrane region" description="Helical" evidence="8">
    <location>
        <begin position="287"/>
        <end position="310"/>
    </location>
</feature>
<feature type="transmembrane region" description="Helical" evidence="8">
    <location>
        <begin position="475"/>
        <end position="493"/>
    </location>
</feature>
<evidence type="ECO:0000256" key="5">
    <source>
        <dbReference type="ARBA" id="ARBA00022989"/>
    </source>
</evidence>
<feature type="transmembrane region" description="Helical" evidence="8">
    <location>
        <begin position="175"/>
        <end position="201"/>
    </location>
</feature>
<feature type="region of interest" description="Disordered" evidence="7">
    <location>
        <begin position="771"/>
        <end position="792"/>
    </location>
</feature>
<dbReference type="Gene3D" id="1.10.287.1260">
    <property type="match status" value="1"/>
</dbReference>
<keyword evidence="5 8" id="KW-1133">Transmembrane helix</keyword>
<dbReference type="Gene3D" id="3.30.70.100">
    <property type="match status" value="1"/>
</dbReference>
<evidence type="ECO:0000256" key="1">
    <source>
        <dbReference type="ARBA" id="ARBA00004651"/>
    </source>
</evidence>
<dbReference type="Pfam" id="PF00924">
    <property type="entry name" value="MS_channel_2nd"/>
    <property type="match status" value="1"/>
</dbReference>
<organism evidence="12 13">
    <name type="scientific">Roseibium hamelinense</name>
    <dbReference type="NCBI Taxonomy" id="150831"/>
    <lineage>
        <taxon>Bacteria</taxon>
        <taxon>Pseudomonadati</taxon>
        <taxon>Pseudomonadota</taxon>
        <taxon>Alphaproteobacteria</taxon>
        <taxon>Hyphomicrobiales</taxon>
        <taxon>Stappiaceae</taxon>
        <taxon>Roseibium</taxon>
    </lineage>
</organism>
<keyword evidence="4 8" id="KW-0812">Transmembrane</keyword>
<comment type="caution">
    <text evidence="12">The sequence shown here is derived from an EMBL/GenBank/DDBJ whole genome shotgun (WGS) entry which is preliminary data.</text>
</comment>
<protein>
    <submittedName>
        <fullName evidence="12">Small-conductance mechanosensitive channel</fullName>
    </submittedName>
</protein>
<dbReference type="InterPro" id="IPR010920">
    <property type="entry name" value="LSM_dom_sf"/>
</dbReference>
<name>A0A562T959_9HYPH</name>
<dbReference type="SUPFAM" id="SSF82689">
    <property type="entry name" value="Mechanosensitive channel protein MscS (YggB), C-terminal domain"/>
    <property type="match status" value="1"/>
</dbReference>
<comment type="subcellular location">
    <subcellularLocation>
        <location evidence="1">Cell membrane</location>
        <topology evidence="1">Multi-pass membrane protein</topology>
    </subcellularLocation>
</comment>